<dbReference type="RefSeq" id="WP_079476336.1">
    <property type="nucleotide sequence ID" value="NZ_BJUN01000005.1"/>
</dbReference>
<comment type="caution">
    <text evidence="2">The sequence shown here is derived from an EMBL/GenBank/DDBJ whole genome shotgun (WGS) entry which is preliminary data.</text>
</comment>
<proteinExistence type="predicted"/>
<keyword evidence="3" id="KW-1185">Reference proteome</keyword>
<reference evidence="2 3" key="1">
    <citation type="submission" date="2019-07" db="EMBL/GenBank/DDBJ databases">
        <title>Whole genome shotgun sequence of Marinococcus halophilus NBRC 102359.</title>
        <authorList>
            <person name="Hosoyama A."/>
            <person name="Uohara A."/>
            <person name="Ohji S."/>
            <person name="Ichikawa N."/>
        </authorList>
    </citation>
    <scope>NUCLEOTIDE SEQUENCE [LARGE SCALE GENOMIC DNA]</scope>
    <source>
        <strain evidence="2 3">NBRC 102359</strain>
    </source>
</reference>
<evidence type="ECO:0000313" key="2">
    <source>
        <dbReference type="EMBL" id="GEK58221.1"/>
    </source>
</evidence>
<organism evidence="2 3">
    <name type="scientific">Marinococcus halophilus</name>
    <dbReference type="NCBI Taxonomy" id="1371"/>
    <lineage>
        <taxon>Bacteria</taxon>
        <taxon>Bacillati</taxon>
        <taxon>Bacillota</taxon>
        <taxon>Bacilli</taxon>
        <taxon>Bacillales</taxon>
        <taxon>Bacillaceae</taxon>
        <taxon>Marinococcus</taxon>
    </lineage>
</organism>
<keyword evidence="1" id="KW-0812">Transmembrane</keyword>
<evidence type="ECO:0000313" key="3">
    <source>
        <dbReference type="Proteomes" id="UP000321051"/>
    </source>
</evidence>
<feature type="transmembrane region" description="Helical" evidence="1">
    <location>
        <begin position="76"/>
        <end position="95"/>
    </location>
</feature>
<sequence>MVAAKDKGEKSRVLKPASPGAEAALIYGMLFVATMLAMGKPLTADNLALPAVALFLVVNGCDYIERKSRKNFQQLIVAGSFLLAMASALCMALWIV</sequence>
<accession>A0A510Y682</accession>
<dbReference type="EMBL" id="BJUN01000005">
    <property type="protein sequence ID" value="GEK58221.1"/>
    <property type="molecule type" value="Genomic_DNA"/>
</dbReference>
<dbReference type="AlphaFoldDB" id="A0A510Y682"/>
<keyword evidence="1" id="KW-1133">Transmembrane helix</keyword>
<evidence type="ECO:0000256" key="1">
    <source>
        <dbReference type="SAM" id="Phobius"/>
    </source>
</evidence>
<feature type="transmembrane region" description="Helical" evidence="1">
    <location>
        <begin position="47"/>
        <end position="64"/>
    </location>
</feature>
<dbReference type="Proteomes" id="UP000321051">
    <property type="component" value="Unassembled WGS sequence"/>
</dbReference>
<protein>
    <submittedName>
        <fullName evidence="2">Uncharacterized protein</fullName>
    </submittedName>
</protein>
<keyword evidence="1" id="KW-0472">Membrane</keyword>
<name>A0A510Y682_MARHA</name>
<gene>
    <name evidence="2" type="ORF">MHA01_11260</name>
</gene>
<dbReference type="OrthoDB" id="2973296at2"/>
<feature type="transmembrane region" description="Helical" evidence="1">
    <location>
        <begin position="21"/>
        <end position="41"/>
    </location>
</feature>